<evidence type="ECO:0000256" key="2">
    <source>
        <dbReference type="ARBA" id="ARBA00004613"/>
    </source>
</evidence>
<evidence type="ECO:0000256" key="3">
    <source>
        <dbReference type="ARBA" id="ARBA00006014"/>
    </source>
</evidence>
<dbReference type="PANTHER" id="PTHR12283">
    <property type="entry name" value="GLUTAMINYL-PEPTIDE CYCLOTRANSFERASE"/>
    <property type="match status" value="1"/>
</dbReference>
<reference evidence="18" key="2">
    <citation type="submission" date="2025-08" db="UniProtKB">
        <authorList>
            <consortium name="Ensembl"/>
        </authorList>
    </citation>
    <scope>IDENTIFICATION</scope>
</reference>
<evidence type="ECO:0000256" key="14">
    <source>
        <dbReference type="ARBA" id="ARBA00033159"/>
    </source>
</evidence>
<dbReference type="FunFam" id="3.40.630.10:FF:000029">
    <property type="entry name" value="Glutaminyl-peptide cyclotransferase"/>
    <property type="match status" value="1"/>
</dbReference>
<keyword evidence="11" id="KW-1015">Disulfide bond</keyword>
<protein>
    <recommendedName>
        <fullName evidence="5">Glutaminyl-peptide cyclotransferase</fullName>
        <ecNumber evidence="4">2.3.2.5</ecNumber>
    </recommendedName>
    <alternativeName>
        <fullName evidence="14">Glutaminyl cyclase</fullName>
    </alternativeName>
    <alternativeName>
        <fullName evidence="15">Glutaminyl-tRNA cyclotransferase</fullName>
    </alternativeName>
</protein>
<dbReference type="EC" id="2.3.2.5" evidence="4"/>
<evidence type="ECO:0000256" key="12">
    <source>
        <dbReference type="ARBA" id="ARBA00023180"/>
    </source>
</evidence>
<dbReference type="Pfam" id="PF04389">
    <property type="entry name" value="Peptidase_M28"/>
    <property type="match status" value="1"/>
</dbReference>
<evidence type="ECO:0000256" key="13">
    <source>
        <dbReference type="ARBA" id="ARBA00023315"/>
    </source>
</evidence>
<keyword evidence="9" id="KW-0732">Signal</keyword>
<dbReference type="GeneTree" id="ENSGT00390000003107"/>
<dbReference type="CDD" id="cd03880">
    <property type="entry name" value="M28_QC_like"/>
    <property type="match status" value="1"/>
</dbReference>
<dbReference type="Ensembl" id="ENSAPLT00000015458.2">
    <property type="protein sequence ID" value="ENSAPLP00000014675.2"/>
    <property type="gene ID" value="ENSAPLG00000014830.2"/>
</dbReference>
<dbReference type="GO" id="GO:0008270">
    <property type="term" value="F:zinc ion binding"/>
    <property type="evidence" value="ECO:0007669"/>
    <property type="project" value="TreeGrafter"/>
</dbReference>
<proteinExistence type="inferred from homology"/>
<evidence type="ECO:0000256" key="10">
    <source>
        <dbReference type="ARBA" id="ARBA00022833"/>
    </source>
</evidence>
<comment type="subcellular location">
    <subcellularLocation>
        <location evidence="2">Secreted</location>
    </subcellularLocation>
</comment>
<dbReference type="AlphaFoldDB" id="U3J598"/>
<dbReference type="Proteomes" id="UP000016666">
    <property type="component" value="Chromosome 3"/>
</dbReference>
<evidence type="ECO:0000256" key="9">
    <source>
        <dbReference type="ARBA" id="ARBA00022729"/>
    </source>
</evidence>
<accession>U3J598</accession>
<evidence type="ECO:0000256" key="4">
    <source>
        <dbReference type="ARBA" id="ARBA00012012"/>
    </source>
</evidence>
<keyword evidence="7" id="KW-0808">Transferase</keyword>
<gene>
    <name evidence="18" type="primary">QPCT</name>
</gene>
<evidence type="ECO:0000256" key="8">
    <source>
        <dbReference type="ARBA" id="ARBA00022723"/>
    </source>
</evidence>
<evidence type="ECO:0000256" key="16">
    <source>
        <dbReference type="SAM" id="MobiDB-lite"/>
    </source>
</evidence>
<reference evidence="18" key="3">
    <citation type="submission" date="2025-09" db="UniProtKB">
        <authorList>
            <consortium name="Ensembl"/>
        </authorList>
    </citation>
    <scope>IDENTIFICATION</scope>
</reference>
<dbReference type="InterPro" id="IPR037457">
    <property type="entry name" value="M28_QC"/>
</dbReference>
<dbReference type="PANTHER" id="PTHR12283:SF5">
    <property type="entry name" value="GLUTAMINYL-PEPTIDE CYCLOTRANSFERASE"/>
    <property type="match status" value="1"/>
</dbReference>
<dbReference type="InterPro" id="IPR007484">
    <property type="entry name" value="Peptidase_M28"/>
</dbReference>
<evidence type="ECO:0000256" key="1">
    <source>
        <dbReference type="ARBA" id="ARBA00000001"/>
    </source>
</evidence>
<dbReference type="GO" id="GO:0005576">
    <property type="term" value="C:extracellular region"/>
    <property type="evidence" value="ECO:0007669"/>
    <property type="project" value="UniProtKB-SubCell"/>
</dbReference>
<sequence length="559" mass="62194">MLKSSRMSSPAPSSISAFILTFFSFILFERQVRTLIQLCKLWILSGISVIQTSAALHESRARLLTPPDLQGLGARKPFGCLQPFELASCQTSLGTYSASRSCGCRPSKHREASKEQVQPLTPHSGSRVSSGPPPPQDTAGLLKPPRRAPSPPHHPAGHPRGRLLLPWAPSFLLLLLLLPFPPSPPRPPQHCPFSCGPDGRSGMAGLAGALCLAAAAVSCLPPAQGRESGAGWTLLKYSHQPRILNSDAIQKVAENTDVSEMWENDLRPILIERYSGSPGNYAVRQHIKHRLQRLQAGWEVEEDTFQRYTPYGYQTFSNIISTLNPSAKRHLVLACHYDSKFFAPQWHGRVFVGATDSAVPCAMILELARALDNKLQAIKTSSTSRPDLSLQLIFFDGEEAFVQWSPSDSLYGSQHLAQKMVSTPHPPGSTTTNQLQGMDLLVLLDLIGAPNPVFPNYFPNTIRWFQRLQAIEEKLHGMNLLKNHLVERQYFQNNLHRGLVEDDHVPFLLRGVPVLHLIPSPFPQVWHTMEDTEENLDKNTIDNLSKILQVFVLEYLNLQ</sequence>
<evidence type="ECO:0000256" key="6">
    <source>
        <dbReference type="ARBA" id="ARBA00022525"/>
    </source>
</evidence>
<evidence type="ECO:0000259" key="17">
    <source>
        <dbReference type="Pfam" id="PF04389"/>
    </source>
</evidence>
<dbReference type="InterPro" id="IPR040234">
    <property type="entry name" value="QC/QCL"/>
</dbReference>
<keyword evidence="8" id="KW-0479">Metal-binding</keyword>
<keyword evidence="6" id="KW-0964">Secreted</keyword>
<comment type="similarity">
    <text evidence="3">Belongs to the glutaminyl-peptide cyclotransferase family.</text>
</comment>
<keyword evidence="19" id="KW-1185">Reference proteome</keyword>
<evidence type="ECO:0000313" key="19">
    <source>
        <dbReference type="Proteomes" id="UP000016666"/>
    </source>
</evidence>
<evidence type="ECO:0000313" key="18">
    <source>
        <dbReference type="Ensembl" id="ENSAPLP00000014675.2"/>
    </source>
</evidence>
<dbReference type="SUPFAM" id="SSF53187">
    <property type="entry name" value="Zn-dependent exopeptidases"/>
    <property type="match status" value="1"/>
</dbReference>
<organism evidence="18 19">
    <name type="scientific">Anas platyrhynchos platyrhynchos</name>
    <name type="common">Northern mallard</name>
    <dbReference type="NCBI Taxonomy" id="8840"/>
    <lineage>
        <taxon>Eukaryota</taxon>
        <taxon>Metazoa</taxon>
        <taxon>Chordata</taxon>
        <taxon>Craniata</taxon>
        <taxon>Vertebrata</taxon>
        <taxon>Euteleostomi</taxon>
        <taxon>Archelosauria</taxon>
        <taxon>Archosauria</taxon>
        <taxon>Dinosauria</taxon>
        <taxon>Saurischia</taxon>
        <taxon>Theropoda</taxon>
        <taxon>Coelurosauria</taxon>
        <taxon>Aves</taxon>
        <taxon>Neognathae</taxon>
        <taxon>Galloanserae</taxon>
        <taxon>Anseriformes</taxon>
        <taxon>Anatidae</taxon>
        <taxon>Anatinae</taxon>
        <taxon>Anas</taxon>
    </lineage>
</organism>
<name>U3J598_ANAPP</name>
<evidence type="ECO:0000256" key="5">
    <source>
        <dbReference type="ARBA" id="ARBA00016861"/>
    </source>
</evidence>
<dbReference type="STRING" id="8840.ENSAPLP00000014675"/>
<feature type="region of interest" description="Disordered" evidence="16">
    <location>
        <begin position="109"/>
        <end position="157"/>
    </location>
</feature>
<comment type="catalytic activity">
    <reaction evidence="1">
        <text>N-terminal L-glutaminyl-[peptide] = N-terminal 5-oxo-L-prolyl-[peptide] + NH4(+)</text>
        <dbReference type="Rhea" id="RHEA:23652"/>
        <dbReference type="Rhea" id="RHEA-COMP:11736"/>
        <dbReference type="Rhea" id="RHEA-COMP:11846"/>
        <dbReference type="ChEBI" id="CHEBI:28938"/>
        <dbReference type="ChEBI" id="CHEBI:64722"/>
        <dbReference type="ChEBI" id="CHEBI:87215"/>
        <dbReference type="EC" id="2.3.2.5"/>
    </reaction>
</comment>
<keyword evidence="13" id="KW-0012">Acyltransferase</keyword>
<reference evidence="18 19" key="1">
    <citation type="submission" date="2017-10" db="EMBL/GenBank/DDBJ databases">
        <title>A new Pekin duck reference genome.</title>
        <authorList>
            <person name="Hou Z.-C."/>
            <person name="Zhou Z.-K."/>
            <person name="Zhu F."/>
            <person name="Hou S.-S."/>
        </authorList>
    </citation>
    <scope>NUCLEOTIDE SEQUENCE [LARGE SCALE GENOMIC DNA]</scope>
</reference>
<keyword evidence="10" id="KW-0862">Zinc</keyword>
<feature type="domain" description="Peptidase M28" evidence="17">
    <location>
        <begin position="318"/>
        <end position="549"/>
    </location>
</feature>
<keyword evidence="12" id="KW-0325">Glycoprotein</keyword>
<dbReference type="GO" id="GO:0016603">
    <property type="term" value="F:glutaminyl-peptide cyclotransferase activity"/>
    <property type="evidence" value="ECO:0007669"/>
    <property type="project" value="UniProtKB-EC"/>
</dbReference>
<dbReference type="Gene3D" id="3.40.630.10">
    <property type="entry name" value="Zn peptidases"/>
    <property type="match status" value="1"/>
</dbReference>
<evidence type="ECO:0000256" key="7">
    <source>
        <dbReference type="ARBA" id="ARBA00022679"/>
    </source>
</evidence>
<evidence type="ECO:0000256" key="15">
    <source>
        <dbReference type="ARBA" id="ARBA00042699"/>
    </source>
</evidence>
<dbReference type="HOGENOM" id="CLU_045003_1_0_1"/>
<evidence type="ECO:0000256" key="11">
    <source>
        <dbReference type="ARBA" id="ARBA00023157"/>
    </source>
</evidence>